<feature type="signal peptide" evidence="1">
    <location>
        <begin position="1"/>
        <end position="23"/>
    </location>
</feature>
<evidence type="ECO:0000256" key="1">
    <source>
        <dbReference type="SAM" id="SignalP"/>
    </source>
</evidence>
<dbReference type="Proteomes" id="UP000295724">
    <property type="component" value="Unassembled WGS sequence"/>
</dbReference>
<dbReference type="OrthoDB" id="6198046at2"/>
<keyword evidence="3" id="KW-1185">Reference proteome</keyword>
<dbReference type="RefSeq" id="WP_099017618.1">
    <property type="nucleotide sequence ID" value="NZ_NIHB01000001.1"/>
</dbReference>
<feature type="chain" id="PRO_5020595152" description="Polysaccharide lyase-like protein" evidence="1">
    <location>
        <begin position="24"/>
        <end position="267"/>
    </location>
</feature>
<proteinExistence type="predicted"/>
<comment type="caution">
    <text evidence="2">The sequence shown here is derived from an EMBL/GenBank/DDBJ whole genome shotgun (WGS) entry which is preliminary data.</text>
</comment>
<dbReference type="EMBL" id="SNZB01000001">
    <property type="protein sequence ID" value="TDR23767.1"/>
    <property type="molecule type" value="Genomic_DNA"/>
</dbReference>
<gene>
    <name evidence="2" type="ORF">C8D91_0633</name>
</gene>
<dbReference type="AlphaFoldDB" id="A0A4R6XZM6"/>
<protein>
    <recommendedName>
        <fullName evidence="4">Polysaccharide lyase-like protein</fullName>
    </recommendedName>
</protein>
<evidence type="ECO:0000313" key="3">
    <source>
        <dbReference type="Proteomes" id="UP000295724"/>
    </source>
</evidence>
<evidence type="ECO:0008006" key="4">
    <source>
        <dbReference type="Google" id="ProtNLM"/>
    </source>
</evidence>
<organism evidence="2 3">
    <name type="scientific">Marinicella litoralis</name>
    <dbReference type="NCBI Taxonomy" id="644220"/>
    <lineage>
        <taxon>Bacteria</taxon>
        <taxon>Pseudomonadati</taxon>
        <taxon>Pseudomonadota</taxon>
        <taxon>Gammaproteobacteria</taxon>
        <taxon>Lysobacterales</taxon>
        <taxon>Marinicellaceae</taxon>
        <taxon>Marinicella</taxon>
    </lineage>
</organism>
<keyword evidence="1" id="KW-0732">Signal</keyword>
<reference evidence="2 3" key="1">
    <citation type="submission" date="2019-03" db="EMBL/GenBank/DDBJ databases">
        <title>Genomic Encyclopedia of Type Strains, Phase IV (KMG-IV): sequencing the most valuable type-strain genomes for metagenomic binning, comparative biology and taxonomic classification.</title>
        <authorList>
            <person name="Goeker M."/>
        </authorList>
    </citation>
    <scope>NUCLEOTIDE SEQUENCE [LARGE SCALE GENOMIC DNA]</scope>
    <source>
        <strain evidence="2 3">DSM 25488</strain>
    </source>
</reference>
<name>A0A4R6XZM6_9GAMM</name>
<sequence length="267" mass="28944">MNKIIKKTGLLTATLFFSAASLAGGPSCDVTNVDGVWSLVQNPTGKLDVTAAAAHNGTACGLQLAIEEQQGGAARHWVQDDSPSSELRYRTSFCFNPNGVELPSTGTERRMKIHIASCGSPAGPDQCFGFDNLMLKFDNTNADMTTPDYRIIGYVRDDNQPGANRRNVFNFPVPDAPFRLEYDLLFGDNNTGHLKVWIDANDETDTPVLDLTGLSLPAAKFKGINLARIGQMGVHESIAAGQTYYFDEFESRRQTFIGGGACTPTNP</sequence>
<accession>A0A4R6XZM6</accession>
<evidence type="ECO:0000313" key="2">
    <source>
        <dbReference type="EMBL" id="TDR23767.1"/>
    </source>
</evidence>